<evidence type="ECO:0000256" key="1">
    <source>
        <dbReference type="SAM" id="MobiDB-lite"/>
    </source>
</evidence>
<sequence>MERNGLVQLIIIAVFLSLQQQAYTKQCKSNSSSISDKGPHFTSPYVHLDYVRMGHEKDIACCGINYDSIDWYRLKDNNWEKFIPCKESCRDSEPAADEKGQVVRINSIDSSSNTSFKCVLNKKDFPSVDHITQIFVVSCDELAHGPIATVKPLNQDIYSFGVDVTFQCEGYFGCDSFKEYDLLWDIQDSSSGNWRWIQDNDTKLIQQKYTRLTGIILGDNLTVHSVEPRDLGSKYRCIMASPQETDSSTSFIVQINKKDPPMDKWTLIGICLGAALGSVILIGLVIWIVWYCCGPQIKLRIRQALPDGFIGPKTVDDEKYEYNAILYHADEDTPKAEKIKEDLEKHGWKIKISADILGSKSVLVESFKYCEKSALVMFLYTDNLRNDRMANVIFEVIIEVKKNKKILVIEIDNKIKKTFKEWFKSAKDRKTVQGHNNEVHNGGHAVEIEGEEEENRVQAEENLGLLQTDFWKGVSTLKWNKNHENKVLCQIQNKLPKLKIQVDMEKQRKVERKSAHNASVGSQKPLLSQNRGSSAIMEYSPPAAISPGSDCVFFGEEEEINIPDQNPDNLTGRERVNEDLLAEIHVDIHPKIPVAADTDISHMIVLPEGDLANPNLLDFQNSVEDQQPGQSPRAEYRPGAYGASPATSGYDSMEALGSKSLESLNEINEENYKEDLGQQLSNNRQQTSQSSKESRLPLSQSSDENSSRERKYILSQSSHESGYASSLPSNPLNIEIN</sequence>
<evidence type="ECO:0000313" key="4">
    <source>
        <dbReference type="EMBL" id="KAL3846782.1"/>
    </source>
</evidence>
<protein>
    <submittedName>
        <fullName evidence="4">Uncharacterized protein</fullName>
    </submittedName>
</protein>
<keyword evidence="5" id="KW-1185">Reference proteome</keyword>
<keyword evidence="2" id="KW-0472">Membrane</keyword>
<comment type="caution">
    <text evidence="4">The sequence shown here is derived from an EMBL/GenBank/DDBJ whole genome shotgun (WGS) entry which is preliminary data.</text>
</comment>
<evidence type="ECO:0000313" key="5">
    <source>
        <dbReference type="Proteomes" id="UP001634394"/>
    </source>
</evidence>
<feature type="compositionally biased region" description="Polar residues" evidence="1">
    <location>
        <begin position="516"/>
        <end position="531"/>
    </location>
</feature>
<feature type="transmembrane region" description="Helical" evidence="2">
    <location>
        <begin position="265"/>
        <end position="293"/>
    </location>
</feature>
<dbReference type="Gene3D" id="3.40.50.10140">
    <property type="entry name" value="Toll/interleukin-1 receptor homology (TIR) domain"/>
    <property type="match status" value="1"/>
</dbReference>
<feature type="chain" id="PRO_5044803918" evidence="3">
    <location>
        <begin position="25"/>
        <end position="737"/>
    </location>
</feature>
<feature type="compositionally biased region" description="Polar residues" evidence="1">
    <location>
        <begin position="714"/>
        <end position="737"/>
    </location>
</feature>
<name>A0ABD3UBA5_SINWO</name>
<feature type="region of interest" description="Disordered" evidence="1">
    <location>
        <begin position="676"/>
        <end position="737"/>
    </location>
</feature>
<keyword evidence="3" id="KW-0732">Signal</keyword>
<dbReference type="EMBL" id="JBJQND010000016">
    <property type="protein sequence ID" value="KAL3846782.1"/>
    <property type="molecule type" value="Genomic_DNA"/>
</dbReference>
<gene>
    <name evidence="4" type="ORF">ACJMK2_017740</name>
</gene>
<reference evidence="4 5" key="1">
    <citation type="submission" date="2024-11" db="EMBL/GenBank/DDBJ databases">
        <title>Chromosome-level genome assembly of the freshwater bivalve Anodonta woodiana.</title>
        <authorList>
            <person name="Chen X."/>
        </authorList>
    </citation>
    <scope>NUCLEOTIDE SEQUENCE [LARGE SCALE GENOMIC DNA]</scope>
    <source>
        <strain evidence="4">MN2024</strain>
        <tissue evidence="4">Gills</tissue>
    </source>
</reference>
<feature type="region of interest" description="Disordered" evidence="1">
    <location>
        <begin position="510"/>
        <end position="531"/>
    </location>
</feature>
<dbReference type="InterPro" id="IPR013783">
    <property type="entry name" value="Ig-like_fold"/>
</dbReference>
<keyword evidence="2" id="KW-0812">Transmembrane</keyword>
<organism evidence="4 5">
    <name type="scientific">Sinanodonta woodiana</name>
    <name type="common">Chinese pond mussel</name>
    <name type="synonym">Anodonta woodiana</name>
    <dbReference type="NCBI Taxonomy" id="1069815"/>
    <lineage>
        <taxon>Eukaryota</taxon>
        <taxon>Metazoa</taxon>
        <taxon>Spiralia</taxon>
        <taxon>Lophotrochozoa</taxon>
        <taxon>Mollusca</taxon>
        <taxon>Bivalvia</taxon>
        <taxon>Autobranchia</taxon>
        <taxon>Heteroconchia</taxon>
        <taxon>Palaeoheterodonta</taxon>
        <taxon>Unionida</taxon>
        <taxon>Unionoidea</taxon>
        <taxon>Unionidae</taxon>
        <taxon>Unioninae</taxon>
        <taxon>Sinanodonta</taxon>
    </lineage>
</organism>
<proteinExistence type="predicted"/>
<evidence type="ECO:0000256" key="3">
    <source>
        <dbReference type="SAM" id="SignalP"/>
    </source>
</evidence>
<feature type="compositionally biased region" description="Polar residues" evidence="1">
    <location>
        <begin position="678"/>
        <end position="704"/>
    </location>
</feature>
<feature type="signal peptide" evidence="3">
    <location>
        <begin position="1"/>
        <end position="24"/>
    </location>
</feature>
<keyword evidence="2" id="KW-1133">Transmembrane helix</keyword>
<feature type="region of interest" description="Disordered" evidence="1">
    <location>
        <begin position="622"/>
        <end position="653"/>
    </location>
</feature>
<dbReference type="AlphaFoldDB" id="A0ABD3UBA5"/>
<dbReference type="Gene3D" id="2.60.40.10">
    <property type="entry name" value="Immunoglobulins"/>
    <property type="match status" value="1"/>
</dbReference>
<accession>A0ABD3UBA5</accession>
<dbReference type="Proteomes" id="UP001634394">
    <property type="component" value="Unassembled WGS sequence"/>
</dbReference>
<evidence type="ECO:0000256" key="2">
    <source>
        <dbReference type="SAM" id="Phobius"/>
    </source>
</evidence>
<dbReference type="InterPro" id="IPR035897">
    <property type="entry name" value="Toll_tir_struct_dom_sf"/>
</dbReference>
<dbReference type="SUPFAM" id="SSF52200">
    <property type="entry name" value="Toll/Interleukin receptor TIR domain"/>
    <property type="match status" value="1"/>
</dbReference>